<feature type="domain" description="Ig-like" evidence="1">
    <location>
        <begin position="49"/>
        <end position="137"/>
    </location>
</feature>
<dbReference type="InterPro" id="IPR007110">
    <property type="entry name" value="Ig-like_dom"/>
</dbReference>
<dbReference type="EMBL" id="JBBHLL010001335">
    <property type="protein sequence ID" value="KAK7796212.1"/>
    <property type="molecule type" value="Genomic_DNA"/>
</dbReference>
<dbReference type="SMART" id="SM00406">
    <property type="entry name" value="IGv"/>
    <property type="match status" value="1"/>
</dbReference>
<evidence type="ECO:0000259" key="1">
    <source>
        <dbReference type="PROSITE" id="PS50835"/>
    </source>
</evidence>
<protein>
    <recommendedName>
        <fullName evidence="1">Ig-like domain-containing protein</fullName>
    </recommendedName>
</protein>
<sequence>MSHQDDQGSINPVCICGLTSSPRLRVEKTMDFWVKIFSFMLITVTASRGDVVLTQTPALKAASQGDKVTISCTSSVSTGYLHWYQQKPKASPKLLIYEVSNLASGVPARFSGSRSGSSYSLTISSMQAEDAATYYCQQGTSYPFTQCYRQEQKPFILLEPLGTVIAQTALSIPVPLEQSALISCRSSQCPLHNDGNTYLHFLQRGKSPQLLKNLIPKQFNGVPDTFKSCGKGTEFTLKISSTKSEDVE</sequence>
<dbReference type="PANTHER" id="PTHR23267">
    <property type="entry name" value="IMMUNOGLOBULIN LIGHT CHAIN"/>
    <property type="match status" value="1"/>
</dbReference>
<dbReference type="InterPro" id="IPR036179">
    <property type="entry name" value="Ig-like_dom_sf"/>
</dbReference>
<name>A0AAW0H4R4_MYOGA</name>
<accession>A0AAW0H4R4</accession>
<dbReference type="Pfam" id="PF07686">
    <property type="entry name" value="V-set"/>
    <property type="match status" value="1"/>
</dbReference>
<dbReference type="Proteomes" id="UP001488838">
    <property type="component" value="Unassembled WGS sequence"/>
</dbReference>
<dbReference type="AlphaFoldDB" id="A0AAW0H4R4"/>
<dbReference type="InterPro" id="IPR003599">
    <property type="entry name" value="Ig_sub"/>
</dbReference>
<dbReference type="InterPro" id="IPR050150">
    <property type="entry name" value="IgV_Light_Chain"/>
</dbReference>
<gene>
    <name evidence="2" type="ORF">U0070_015196</name>
</gene>
<dbReference type="Gene3D" id="2.60.40.10">
    <property type="entry name" value="Immunoglobulins"/>
    <property type="match status" value="2"/>
</dbReference>
<dbReference type="SUPFAM" id="SSF48726">
    <property type="entry name" value="Immunoglobulin"/>
    <property type="match status" value="2"/>
</dbReference>
<reference evidence="2 3" key="1">
    <citation type="journal article" date="2023" name="bioRxiv">
        <title>Conserved and derived expression patterns and positive selection on dental genes reveal complex evolutionary context of ever-growing rodent molars.</title>
        <authorList>
            <person name="Calamari Z.T."/>
            <person name="Song A."/>
            <person name="Cohen E."/>
            <person name="Akter M."/>
            <person name="Roy R.D."/>
            <person name="Hallikas O."/>
            <person name="Christensen M.M."/>
            <person name="Li P."/>
            <person name="Marangoni P."/>
            <person name="Jernvall J."/>
            <person name="Klein O.D."/>
        </authorList>
    </citation>
    <scope>NUCLEOTIDE SEQUENCE [LARGE SCALE GENOMIC DNA]</scope>
    <source>
        <strain evidence="2">V071</strain>
    </source>
</reference>
<feature type="non-terminal residue" evidence="2">
    <location>
        <position position="248"/>
    </location>
</feature>
<dbReference type="FunFam" id="2.60.40.10:FF:001230">
    <property type="entry name" value="Immunoglobulin kappa variable 8-16"/>
    <property type="match status" value="1"/>
</dbReference>
<proteinExistence type="predicted"/>
<organism evidence="2 3">
    <name type="scientific">Myodes glareolus</name>
    <name type="common">Bank vole</name>
    <name type="synonym">Clethrionomys glareolus</name>
    <dbReference type="NCBI Taxonomy" id="447135"/>
    <lineage>
        <taxon>Eukaryota</taxon>
        <taxon>Metazoa</taxon>
        <taxon>Chordata</taxon>
        <taxon>Craniata</taxon>
        <taxon>Vertebrata</taxon>
        <taxon>Euteleostomi</taxon>
        <taxon>Mammalia</taxon>
        <taxon>Eutheria</taxon>
        <taxon>Euarchontoglires</taxon>
        <taxon>Glires</taxon>
        <taxon>Rodentia</taxon>
        <taxon>Myomorpha</taxon>
        <taxon>Muroidea</taxon>
        <taxon>Cricetidae</taxon>
        <taxon>Arvicolinae</taxon>
        <taxon>Myodes</taxon>
    </lineage>
</organism>
<dbReference type="SMART" id="SM00409">
    <property type="entry name" value="IG"/>
    <property type="match status" value="1"/>
</dbReference>
<dbReference type="InterPro" id="IPR013783">
    <property type="entry name" value="Ig-like_fold"/>
</dbReference>
<dbReference type="InterPro" id="IPR013106">
    <property type="entry name" value="Ig_V-set"/>
</dbReference>
<evidence type="ECO:0000313" key="3">
    <source>
        <dbReference type="Proteomes" id="UP001488838"/>
    </source>
</evidence>
<comment type="caution">
    <text evidence="2">The sequence shown here is derived from an EMBL/GenBank/DDBJ whole genome shotgun (WGS) entry which is preliminary data.</text>
</comment>
<keyword evidence="3" id="KW-1185">Reference proteome</keyword>
<dbReference type="PROSITE" id="PS50835">
    <property type="entry name" value="IG_LIKE"/>
    <property type="match status" value="1"/>
</dbReference>
<evidence type="ECO:0000313" key="2">
    <source>
        <dbReference type="EMBL" id="KAK7796212.1"/>
    </source>
</evidence>